<sequence length="190" mass="20215">MPSRGNTVRTLAITIGAVLLLAGCNDPSGTPTTSSAPSATTSASRTPVKDQAPWDPCGLSVDALRTAGLDPETKKQGIAGVEFDGWKVCNWRAQARWYDMSVLAGTPTLVAMQERRDFTGFQPLTIGSHRALQFTRVNDDKDQGCTVAVEVPGGTVAFDLLTRYGMTKEGEPCAVAGARAVDLVKYLPQN</sequence>
<dbReference type="AlphaFoldDB" id="K0F7L2"/>
<dbReference type="PROSITE" id="PS51257">
    <property type="entry name" value="PROKAR_LIPOPROTEIN"/>
    <property type="match status" value="1"/>
</dbReference>
<evidence type="ECO:0000256" key="1">
    <source>
        <dbReference type="SAM" id="MobiDB-lite"/>
    </source>
</evidence>
<dbReference type="STRING" id="1133849.O3I_027710"/>
<evidence type="ECO:0000313" key="3">
    <source>
        <dbReference type="Proteomes" id="UP000006304"/>
    </source>
</evidence>
<dbReference type="eggNOG" id="ENOG5031EYE">
    <property type="taxonomic scope" value="Bacteria"/>
</dbReference>
<dbReference type="InterPro" id="IPR024520">
    <property type="entry name" value="DUF3558"/>
</dbReference>
<proteinExistence type="predicted"/>
<feature type="region of interest" description="Disordered" evidence="1">
    <location>
        <begin position="28"/>
        <end position="54"/>
    </location>
</feature>
<accession>K0F7L2</accession>
<dbReference type="HOGENOM" id="CLU_093824_1_0_11"/>
<keyword evidence="3" id="KW-1185">Reference proteome</keyword>
<reference evidence="2 3" key="1">
    <citation type="journal article" date="2012" name="J. Bacteriol.">
        <title>Complete genome sequence of Nocardia brasiliensis HUJEG-1.</title>
        <authorList>
            <person name="Vera-Cabrera L."/>
            <person name="Ortiz-Lopez R."/>
            <person name="Elizondo-Gonzalez R."/>
            <person name="Perez-Maya A.A."/>
            <person name="Ocampo-Candiani J."/>
        </authorList>
    </citation>
    <scope>NUCLEOTIDE SEQUENCE [LARGE SCALE GENOMIC DNA]</scope>
    <source>
        <strain evidence="3">ATCC 700358</strain>
    </source>
</reference>
<organism evidence="2 3">
    <name type="scientific">Nocardia brasiliensis (strain ATCC 700358 / HUJEG-1)</name>
    <dbReference type="NCBI Taxonomy" id="1133849"/>
    <lineage>
        <taxon>Bacteria</taxon>
        <taxon>Bacillati</taxon>
        <taxon>Actinomycetota</taxon>
        <taxon>Actinomycetes</taxon>
        <taxon>Mycobacteriales</taxon>
        <taxon>Nocardiaceae</taxon>
        <taxon>Nocardia</taxon>
    </lineage>
</organism>
<name>K0F7L2_NOCB7</name>
<gene>
    <name evidence="2" type="ORF">O3I_027710</name>
</gene>
<dbReference type="KEGG" id="nbr:O3I_027710"/>
<evidence type="ECO:0008006" key="4">
    <source>
        <dbReference type="Google" id="ProtNLM"/>
    </source>
</evidence>
<dbReference type="Proteomes" id="UP000006304">
    <property type="component" value="Chromosome"/>
</dbReference>
<protein>
    <recommendedName>
        <fullName evidence="4">DUF3558 domain-containing protein</fullName>
    </recommendedName>
</protein>
<evidence type="ECO:0000313" key="2">
    <source>
        <dbReference type="EMBL" id="AFU03491.1"/>
    </source>
</evidence>
<dbReference type="Pfam" id="PF12079">
    <property type="entry name" value="DUF3558"/>
    <property type="match status" value="1"/>
</dbReference>
<dbReference type="EMBL" id="CP003876">
    <property type="protein sequence ID" value="AFU03491.1"/>
    <property type="molecule type" value="Genomic_DNA"/>
</dbReference>
<feature type="compositionally biased region" description="Low complexity" evidence="1">
    <location>
        <begin position="28"/>
        <end position="46"/>
    </location>
</feature>